<keyword evidence="7" id="KW-1185">Reference proteome</keyword>
<dbReference type="Pfam" id="PF01874">
    <property type="entry name" value="CitG"/>
    <property type="match status" value="1"/>
</dbReference>
<dbReference type="PANTHER" id="PTHR30201:SF2">
    <property type="entry name" value="2-(5''-TRIPHOSPHORIBOSYL)-3'-DEPHOSPHOCOENZYME-A SYNTHASE"/>
    <property type="match status" value="1"/>
</dbReference>
<dbReference type="NCBIfam" id="NF002315">
    <property type="entry name" value="PRK01237.1"/>
    <property type="match status" value="1"/>
</dbReference>
<gene>
    <name evidence="6" type="ORF">J2Z83_002149</name>
</gene>
<evidence type="ECO:0000313" key="6">
    <source>
        <dbReference type="EMBL" id="MBP1970033.1"/>
    </source>
</evidence>
<dbReference type="RefSeq" id="WP_209463196.1">
    <property type="nucleotide sequence ID" value="NZ_CP110224.1"/>
</dbReference>
<evidence type="ECO:0000256" key="4">
    <source>
        <dbReference type="ARBA" id="ARBA00022741"/>
    </source>
</evidence>
<evidence type="ECO:0000256" key="1">
    <source>
        <dbReference type="ARBA" id="ARBA00001210"/>
    </source>
</evidence>
<accession>A0ABS4IGF7</accession>
<dbReference type="GO" id="GO:0016757">
    <property type="term" value="F:glycosyltransferase activity"/>
    <property type="evidence" value="ECO:0007669"/>
    <property type="project" value="UniProtKB-KW"/>
</dbReference>
<evidence type="ECO:0000256" key="3">
    <source>
        <dbReference type="ARBA" id="ARBA00022679"/>
    </source>
</evidence>
<comment type="caution">
    <text evidence="6">The sequence shown here is derived from an EMBL/GenBank/DDBJ whole genome shotgun (WGS) entry which is preliminary data.</text>
</comment>
<sequence>MSIVNTSNNISDGLRGKQATESLLAEVRLTPKPGLVDRCDSGSHSDMNLALMESSALSLELMFKRIANISMNKHPSQYLRERIAEIGRKGEVEMLHATGGVNTHKGAIWALGLLTAASVFLTPFVKNSRDVCRLAAELARFPDDCYQGNRDTNGIKVQKQYNVDGAKGEATNGFPHIINIGLPMLQNTRMQGFSENTAQLYTLFAIMAELDDTCILYRGGYSALTIVKKRASKIIEHNKLNWNELKRLNKEMIEMGVSPGGSADLLAATLFLDKIENQ</sequence>
<dbReference type="InterPro" id="IPR002736">
    <property type="entry name" value="CitG"/>
</dbReference>
<dbReference type="InterPro" id="IPR017555">
    <property type="entry name" value="TriPribosyl-deP-CoA_syn"/>
</dbReference>
<keyword evidence="6" id="KW-0328">Glycosyltransferase</keyword>
<dbReference type="EC" id="2.4.2.52" evidence="2"/>
<dbReference type="EMBL" id="JAGGKX010000010">
    <property type="protein sequence ID" value="MBP1970033.1"/>
    <property type="molecule type" value="Genomic_DNA"/>
</dbReference>
<name>A0ABS4IGF7_9BACI</name>
<evidence type="ECO:0000256" key="2">
    <source>
        <dbReference type="ARBA" id="ARBA00012074"/>
    </source>
</evidence>
<proteinExistence type="predicted"/>
<dbReference type="Gene3D" id="1.10.4200.10">
    <property type="entry name" value="Triphosphoribosyl-dephospho-CoA protein"/>
    <property type="match status" value="2"/>
</dbReference>
<keyword evidence="3 6" id="KW-0808">Transferase</keyword>
<organism evidence="6 7">
    <name type="scientific">Virgibacillus natechei</name>
    <dbReference type="NCBI Taxonomy" id="1216297"/>
    <lineage>
        <taxon>Bacteria</taxon>
        <taxon>Bacillati</taxon>
        <taxon>Bacillota</taxon>
        <taxon>Bacilli</taxon>
        <taxon>Bacillales</taxon>
        <taxon>Bacillaceae</taxon>
        <taxon>Virgibacillus</taxon>
    </lineage>
</organism>
<evidence type="ECO:0000313" key="7">
    <source>
        <dbReference type="Proteomes" id="UP001519345"/>
    </source>
</evidence>
<reference evidence="6 7" key="1">
    <citation type="submission" date="2021-03" db="EMBL/GenBank/DDBJ databases">
        <title>Genomic Encyclopedia of Type Strains, Phase IV (KMG-IV): sequencing the most valuable type-strain genomes for metagenomic binning, comparative biology and taxonomic classification.</title>
        <authorList>
            <person name="Goeker M."/>
        </authorList>
    </citation>
    <scope>NUCLEOTIDE SEQUENCE [LARGE SCALE GENOMIC DNA]</scope>
    <source>
        <strain evidence="6 7">DSM 25609</strain>
    </source>
</reference>
<dbReference type="GO" id="GO:0046917">
    <property type="term" value="F:triphosphoribosyl-dephospho-CoA synthase activity"/>
    <property type="evidence" value="ECO:0007669"/>
    <property type="project" value="UniProtKB-EC"/>
</dbReference>
<protein>
    <recommendedName>
        <fullName evidence="2">triphosphoribosyl-dephospho-CoA synthase</fullName>
        <ecNumber evidence="2">2.4.2.52</ecNumber>
    </recommendedName>
</protein>
<dbReference type="PANTHER" id="PTHR30201">
    <property type="entry name" value="TRIPHOSPHORIBOSYL-DEPHOSPHO-COA SYNTHASE"/>
    <property type="match status" value="1"/>
</dbReference>
<comment type="catalytic activity">
    <reaction evidence="1">
        <text>3'-dephospho-CoA + ATP = 2'-(5''-triphospho-alpha-D-ribosyl)-3'-dephospho-CoA + adenine</text>
        <dbReference type="Rhea" id="RHEA:15117"/>
        <dbReference type="ChEBI" id="CHEBI:16708"/>
        <dbReference type="ChEBI" id="CHEBI:30616"/>
        <dbReference type="ChEBI" id="CHEBI:57328"/>
        <dbReference type="ChEBI" id="CHEBI:61378"/>
        <dbReference type="EC" id="2.4.2.52"/>
    </reaction>
</comment>
<dbReference type="Proteomes" id="UP001519345">
    <property type="component" value="Unassembled WGS sequence"/>
</dbReference>
<evidence type="ECO:0000256" key="5">
    <source>
        <dbReference type="ARBA" id="ARBA00022840"/>
    </source>
</evidence>
<keyword evidence="4" id="KW-0547">Nucleotide-binding</keyword>
<dbReference type="NCBIfam" id="TIGR03132">
    <property type="entry name" value="malonate_mdcB"/>
    <property type="match status" value="1"/>
</dbReference>
<keyword evidence="5" id="KW-0067">ATP-binding</keyword>